<evidence type="ECO:0000313" key="3">
    <source>
        <dbReference type="Proteomes" id="UP000807309"/>
    </source>
</evidence>
<accession>A0ABS0CCJ0</accession>
<dbReference type="Pfam" id="PF09933">
    <property type="entry name" value="DUF2165"/>
    <property type="match status" value="1"/>
</dbReference>
<keyword evidence="1" id="KW-1133">Transmembrane helix</keyword>
<name>A0ABS0CCJ0_9NOCA</name>
<dbReference type="EMBL" id="JADLRE010000019">
    <property type="protein sequence ID" value="MBF6228072.1"/>
    <property type="molecule type" value="Genomic_DNA"/>
</dbReference>
<feature type="transmembrane region" description="Helical" evidence="1">
    <location>
        <begin position="17"/>
        <end position="35"/>
    </location>
</feature>
<dbReference type="Proteomes" id="UP000807309">
    <property type="component" value="Unassembled WGS sequence"/>
</dbReference>
<evidence type="ECO:0000256" key="1">
    <source>
        <dbReference type="SAM" id="Phobius"/>
    </source>
</evidence>
<proteinExistence type="predicted"/>
<reference evidence="2 3" key="1">
    <citation type="submission" date="2020-10" db="EMBL/GenBank/DDBJ databases">
        <title>Identification of Nocardia species via Next-generation sequencing and recognition of intraspecies genetic diversity.</title>
        <authorList>
            <person name="Li P."/>
            <person name="Li P."/>
            <person name="Lu B."/>
        </authorList>
    </citation>
    <scope>NUCLEOTIDE SEQUENCE [LARGE SCALE GENOMIC DNA]</scope>
    <source>
        <strain evidence="2 3">N-11</strain>
    </source>
</reference>
<evidence type="ECO:0000313" key="2">
    <source>
        <dbReference type="EMBL" id="MBF6228072.1"/>
    </source>
</evidence>
<feature type="transmembrane region" description="Helical" evidence="1">
    <location>
        <begin position="75"/>
        <end position="95"/>
    </location>
</feature>
<comment type="caution">
    <text evidence="2">The sequence shown here is derived from an EMBL/GenBank/DDBJ whole genome shotgun (WGS) entry which is preliminary data.</text>
</comment>
<keyword evidence="1" id="KW-0472">Membrane</keyword>
<feature type="transmembrane region" description="Helical" evidence="1">
    <location>
        <begin position="116"/>
        <end position="137"/>
    </location>
</feature>
<organism evidence="2 3">
    <name type="scientific">Nocardia abscessus</name>
    <dbReference type="NCBI Taxonomy" id="120957"/>
    <lineage>
        <taxon>Bacteria</taxon>
        <taxon>Bacillati</taxon>
        <taxon>Actinomycetota</taxon>
        <taxon>Actinomycetes</taxon>
        <taxon>Mycobacteriales</taxon>
        <taxon>Nocardiaceae</taxon>
        <taxon>Nocardia</taxon>
    </lineage>
</organism>
<feature type="transmembrane region" description="Helical" evidence="1">
    <location>
        <begin position="157"/>
        <end position="174"/>
    </location>
</feature>
<sequence length="193" mass="20556">MTRGGTKVLDVVGSRRMAVAALATITGFYYLFVAFTNCVDTDTNRNGVAAVLSMKATIHHPGTDWRAITNGNVALIAYILVVIWEFLIAFVLLAAGGVWGRVLTGRPRRLRAGLDVAVKLSSLGWTMAVLLFAGGFLTVGGEWFRMWANDDVNASSAALQNFLIAGVGLILVHLPDSRPGPAAESIAPPTESK</sequence>
<protein>
    <submittedName>
        <fullName evidence="2">DUF2165 domain-containing protein</fullName>
    </submittedName>
</protein>
<keyword evidence="3" id="KW-1185">Reference proteome</keyword>
<gene>
    <name evidence="2" type="ORF">IU470_23565</name>
</gene>
<keyword evidence="1" id="KW-0812">Transmembrane</keyword>
<dbReference type="InterPro" id="IPR018681">
    <property type="entry name" value="DUF2165_transmembrane"/>
</dbReference>